<protein>
    <submittedName>
        <fullName evidence="2">Uncharacterized protein</fullName>
    </submittedName>
</protein>
<reference evidence="3" key="1">
    <citation type="submission" date="2019-08" db="EMBL/GenBank/DDBJ databases">
        <title>Limnoglobus roseus gen. nov., sp. nov., a novel freshwater planctomycete with a giant genome from the family Gemmataceae.</title>
        <authorList>
            <person name="Kulichevskaya I.S."/>
            <person name="Naumoff D.G."/>
            <person name="Miroshnikov K."/>
            <person name="Ivanova A."/>
            <person name="Philippov D.A."/>
            <person name="Hakobyan A."/>
            <person name="Rijpstra I.C."/>
            <person name="Sinninghe Damste J.S."/>
            <person name="Liesack W."/>
            <person name="Dedysh S.N."/>
        </authorList>
    </citation>
    <scope>NUCLEOTIDE SEQUENCE [LARGE SCALE GENOMIC DNA]</scope>
    <source>
        <strain evidence="3">PX52</strain>
    </source>
</reference>
<proteinExistence type="predicted"/>
<evidence type="ECO:0000313" key="3">
    <source>
        <dbReference type="Proteomes" id="UP000324974"/>
    </source>
</evidence>
<evidence type="ECO:0000256" key="1">
    <source>
        <dbReference type="SAM" id="Phobius"/>
    </source>
</evidence>
<accession>A0A5C1A946</accession>
<keyword evidence="1" id="KW-0812">Transmembrane</keyword>
<feature type="transmembrane region" description="Helical" evidence="1">
    <location>
        <begin position="87"/>
        <end position="103"/>
    </location>
</feature>
<keyword evidence="3" id="KW-1185">Reference proteome</keyword>
<evidence type="ECO:0000313" key="2">
    <source>
        <dbReference type="EMBL" id="QEL14322.1"/>
    </source>
</evidence>
<feature type="transmembrane region" description="Helical" evidence="1">
    <location>
        <begin position="60"/>
        <end position="80"/>
    </location>
</feature>
<feature type="transmembrane region" description="Helical" evidence="1">
    <location>
        <begin position="153"/>
        <end position="181"/>
    </location>
</feature>
<sequence length="221" mass="24233">MLRFVCPYCRKRLKAPDAAAGETATCARCNRRVVIPQVPGTYHENPVEEKPIHVALESTLLIFLLLCSLGVPFFVFVAAWNVTFRPLLLSALCSLPLVAWFIITCPDQAHKFGMKSLRAGEGGVQVADDAVRGYVLPSLKTFGRFSVAYVWPVVYWVLYVTVIVVVAVVGIMFFLLLAMAIGGNGRSGTLRPLNICFKCGGTWFPRGSDYSSHCPKCGAAR</sequence>
<organism evidence="2 3">
    <name type="scientific">Limnoglobus roseus</name>
    <dbReference type="NCBI Taxonomy" id="2598579"/>
    <lineage>
        <taxon>Bacteria</taxon>
        <taxon>Pseudomonadati</taxon>
        <taxon>Planctomycetota</taxon>
        <taxon>Planctomycetia</taxon>
        <taxon>Gemmatales</taxon>
        <taxon>Gemmataceae</taxon>
        <taxon>Limnoglobus</taxon>
    </lineage>
</organism>
<gene>
    <name evidence="2" type="ORF">PX52LOC_01202</name>
</gene>
<dbReference type="EMBL" id="CP042425">
    <property type="protein sequence ID" value="QEL14322.1"/>
    <property type="molecule type" value="Genomic_DNA"/>
</dbReference>
<keyword evidence="1" id="KW-0472">Membrane</keyword>
<keyword evidence="1" id="KW-1133">Transmembrane helix</keyword>
<name>A0A5C1A946_9BACT</name>
<dbReference type="Proteomes" id="UP000324974">
    <property type="component" value="Chromosome"/>
</dbReference>
<dbReference type="KEGG" id="lrs:PX52LOC_01202"/>
<dbReference type="AlphaFoldDB" id="A0A5C1A946"/>